<dbReference type="GO" id="GO:0008270">
    <property type="term" value="F:zinc ion binding"/>
    <property type="evidence" value="ECO:0007669"/>
    <property type="project" value="UniProtKB-KW"/>
</dbReference>
<dbReference type="AlphaFoldDB" id="A0A9W8I948"/>
<dbReference type="SMART" id="SM00355">
    <property type="entry name" value="ZnF_C2H2"/>
    <property type="match status" value="3"/>
</dbReference>
<evidence type="ECO:0000259" key="8">
    <source>
        <dbReference type="PROSITE" id="PS00028"/>
    </source>
</evidence>
<sequence length="193" mass="20518">MFDGIGGRSLPKDARLPPLHGHTQGQGGQDCDSADCGRPLRLPSLSALGIADTAMASVERASSQTQLGGSEASGTSALAAAEAEQRCLWSTCTQIFNSIDELVRHLYKLHVATNRTPSHAGELPALTAEFLCRWASCGTRAHDTEELIDHVCKDHLDAAQVQHRCGWTGCSQEHATISGLTEHLSTVHIGAGR</sequence>
<dbReference type="Gene3D" id="3.30.160.60">
    <property type="entry name" value="Classic Zinc Finger"/>
    <property type="match status" value="2"/>
</dbReference>
<evidence type="ECO:0000256" key="1">
    <source>
        <dbReference type="ARBA" id="ARBA00004123"/>
    </source>
</evidence>
<feature type="region of interest" description="Disordered" evidence="7">
    <location>
        <begin position="1"/>
        <end position="33"/>
    </location>
</feature>
<dbReference type="InterPro" id="IPR043359">
    <property type="entry name" value="GLI-like"/>
</dbReference>
<organism evidence="9 10">
    <name type="scientific">Coemansia brasiliensis</name>
    <dbReference type="NCBI Taxonomy" id="2650707"/>
    <lineage>
        <taxon>Eukaryota</taxon>
        <taxon>Fungi</taxon>
        <taxon>Fungi incertae sedis</taxon>
        <taxon>Zoopagomycota</taxon>
        <taxon>Kickxellomycotina</taxon>
        <taxon>Kickxellomycetes</taxon>
        <taxon>Kickxellales</taxon>
        <taxon>Kickxellaceae</taxon>
        <taxon>Coemansia</taxon>
    </lineage>
</organism>
<dbReference type="GO" id="GO:0005634">
    <property type="term" value="C:nucleus"/>
    <property type="evidence" value="ECO:0007669"/>
    <property type="project" value="UniProtKB-SubCell"/>
</dbReference>
<evidence type="ECO:0000256" key="3">
    <source>
        <dbReference type="ARBA" id="ARBA00022737"/>
    </source>
</evidence>
<gene>
    <name evidence="9" type="ORF">IWW36_004746</name>
</gene>
<comment type="subcellular location">
    <subcellularLocation>
        <location evidence="1">Nucleus</location>
    </subcellularLocation>
</comment>
<keyword evidence="2" id="KW-0479">Metal-binding</keyword>
<dbReference type="EMBL" id="JANBUW010000778">
    <property type="protein sequence ID" value="KAJ2845521.1"/>
    <property type="molecule type" value="Genomic_DNA"/>
</dbReference>
<protein>
    <recommendedName>
        <fullName evidence="8">C2H2-type domain-containing protein</fullName>
    </recommendedName>
</protein>
<dbReference type="Proteomes" id="UP001139887">
    <property type="component" value="Unassembled WGS sequence"/>
</dbReference>
<dbReference type="SUPFAM" id="SSF57667">
    <property type="entry name" value="beta-beta-alpha zinc fingers"/>
    <property type="match status" value="3"/>
</dbReference>
<name>A0A9W8I948_9FUNG</name>
<evidence type="ECO:0000313" key="9">
    <source>
        <dbReference type="EMBL" id="KAJ2845521.1"/>
    </source>
</evidence>
<dbReference type="InterPro" id="IPR036236">
    <property type="entry name" value="Znf_C2H2_sf"/>
</dbReference>
<evidence type="ECO:0000256" key="7">
    <source>
        <dbReference type="SAM" id="MobiDB-lite"/>
    </source>
</evidence>
<feature type="domain" description="C2H2-type" evidence="8">
    <location>
        <begin position="87"/>
        <end position="110"/>
    </location>
</feature>
<evidence type="ECO:0000256" key="4">
    <source>
        <dbReference type="ARBA" id="ARBA00022771"/>
    </source>
</evidence>
<accession>A0A9W8I948</accession>
<feature type="non-terminal residue" evidence="9">
    <location>
        <position position="193"/>
    </location>
</feature>
<keyword evidence="6" id="KW-0539">Nucleus</keyword>
<keyword evidence="3" id="KW-0677">Repeat</keyword>
<dbReference type="PANTHER" id="PTHR45718">
    <property type="entry name" value="TRANSCRIPTIONAL ACTIVATOR CUBITUS INTERRUPTUS"/>
    <property type="match status" value="1"/>
</dbReference>
<keyword evidence="5" id="KW-0862">Zinc</keyword>
<keyword evidence="10" id="KW-1185">Reference proteome</keyword>
<reference evidence="9" key="1">
    <citation type="submission" date="2022-07" db="EMBL/GenBank/DDBJ databases">
        <title>Phylogenomic reconstructions and comparative analyses of Kickxellomycotina fungi.</title>
        <authorList>
            <person name="Reynolds N.K."/>
            <person name="Stajich J.E."/>
            <person name="Barry K."/>
            <person name="Grigoriev I.V."/>
            <person name="Crous P."/>
            <person name="Smith M.E."/>
        </authorList>
    </citation>
    <scope>NUCLEOTIDE SEQUENCE</scope>
    <source>
        <strain evidence="9">NRRL 1566</strain>
    </source>
</reference>
<dbReference type="PROSITE" id="PS00028">
    <property type="entry name" value="ZINC_FINGER_C2H2_1"/>
    <property type="match status" value="1"/>
</dbReference>
<dbReference type="GO" id="GO:0000981">
    <property type="term" value="F:DNA-binding transcription factor activity, RNA polymerase II-specific"/>
    <property type="evidence" value="ECO:0007669"/>
    <property type="project" value="TreeGrafter"/>
</dbReference>
<evidence type="ECO:0000313" key="10">
    <source>
        <dbReference type="Proteomes" id="UP001139887"/>
    </source>
</evidence>
<proteinExistence type="predicted"/>
<dbReference type="GO" id="GO:0000978">
    <property type="term" value="F:RNA polymerase II cis-regulatory region sequence-specific DNA binding"/>
    <property type="evidence" value="ECO:0007669"/>
    <property type="project" value="TreeGrafter"/>
</dbReference>
<evidence type="ECO:0000256" key="5">
    <source>
        <dbReference type="ARBA" id="ARBA00022833"/>
    </source>
</evidence>
<evidence type="ECO:0000256" key="2">
    <source>
        <dbReference type="ARBA" id="ARBA00022723"/>
    </source>
</evidence>
<dbReference type="PANTHER" id="PTHR45718:SF4">
    <property type="entry name" value="TRANSCRIPTIONAL ACTIVATOR CUBITUS INTERRUPTUS"/>
    <property type="match status" value="1"/>
</dbReference>
<dbReference type="OrthoDB" id="3437960at2759"/>
<comment type="caution">
    <text evidence="9">The sequence shown here is derived from an EMBL/GenBank/DDBJ whole genome shotgun (WGS) entry which is preliminary data.</text>
</comment>
<evidence type="ECO:0000256" key="6">
    <source>
        <dbReference type="ARBA" id="ARBA00023242"/>
    </source>
</evidence>
<keyword evidence="4" id="KW-0863">Zinc-finger</keyword>
<dbReference type="InterPro" id="IPR013087">
    <property type="entry name" value="Znf_C2H2_type"/>
</dbReference>